<dbReference type="EMBL" id="PQVW01000023">
    <property type="protein sequence ID" value="POZ19808.1"/>
    <property type="molecule type" value="Genomic_DNA"/>
</dbReference>
<gene>
    <name evidence="1" type="ORF">C3712_21040</name>
</gene>
<accession>A0ABX4ZVX3</accession>
<evidence type="ECO:0000313" key="1">
    <source>
        <dbReference type="EMBL" id="POZ19808.1"/>
    </source>
</evidence>
<sequence>MYHSQPSLFLFFDVDINAEDKNVKDCPNIMKLAIDQSLAKIISCHFFSDALIIIISENGTMTNAYAAKRLFKCLE</sequence>
<dbReference type="Proteomes" id="UP000237025">
    <property type="component" value="Unassembled WGS sequence"/>
</dbReference>
<keyword evidence="2" id="KW-1185">Reference proteome</keyword>
<evidence type="ECO:0000313" key="2">
    <source>
        <dbReference type="Proteomes" id="UP000237025"/>
    </source>
</evidence>
<name>A0ABX4ZVX3_9ENTR</name>
<organism evidence="1 2">
    <name type="scientific">Lelliottia aquatilis</name>
    <dbReference type="NCBI Taxonomy" id="2080838"/>
    <lineage>
        <taxon>Bacteria</taxon>
        <taxon>Pseudomonadati</taxon>
        <taxon>Pseudomonadota</taxon>
        <taxon>Gammaproteobacteria</taxon>
        <taxon>Enterobacterales</taxon>
        <taxon>Enterobacteriaceae</taxon>
        <taxon>Lelliottia</taxon>
    </lineage>
</organism>
<proteinExistence type="predicted"/>
<comment type="caution">
    <text evidence="1">The sequence shown here is derived from an EMBL/GenBank/DDBJ whole genome shotgun (WGS) entry which is preliminary data.</text>
</comment>
<protein>
    <submittedName>
        <fullName evidence="1">Uncharacterized protein</fullName>
    </submittedName>
</protein>
<reference evidence="1 2" key="1">
    <citation type="submission" date="2018-02" db="EMBL/GenBank/DDBJ databases">
        <title>Lelliotia aquatilis sp. nov., isolated from drinking water.</title>
        <authorList>
            <person name="Kaempfer P."/>
            <person name="Glaeser S."/>
            <person name="Exner M."/>
            <person name="Doijad S."/>
            <person name="Chakraborty T."/>
        </authorList>
    </citation>
    <scope>NUCLEOTIDE SEQUENCE [LARGE SCALE GENOMIC DNA]</scope>
    <source>
        <strain evidence="1 2">6331-17</strain>
    </source>
</reference>